<comment type="caution">
    <text evidence="2">The sequence shown here is derived from an EMBL/GenBank/DDBJ whole genome shotgun (WGS) entry which is preliminary data.</text>
</comment>
<proteinExistence type="predicted"/>
<organism evidence="2 3">
    <name type="scientific">Kibdelosporangium lantanae</name>
    <dbReference type="NCBI Taxonomy" id="1497396"/>
    <lineage>
        <taxon>Bacteria</taxon>
        <taxon>Bacillati</taxon>
        <taxon>Actinomycetota</taxon>
        <taxon>Actinomycetes</taxon>
        <taxon>Pseudonocardiales</taxon>
        <taxon>Pseudonocardiaceae</taxon>
        <taxon>Kibdelosporangium</taxon>
    </lineage>
</organism>
<dbReference type="Proteomes" id="UP001597045">
    <property type="component" value="Unassembled WGS sequence"/>
</dbReference>
<evidence type="ECO:0000313" key="3">
    <source>
        <dbReference type="Proteomes" id="UP001597045"/>
    </source>
</evidence>
<evidence type="ECO:0000256" key="1">
    <source>
        <dbReference type="SAM" id="MobiDB-lite"/>
    </source>
</evidence>
<reference evidence="3" key="1">
    <citation type="journal article" date="2019" name="Int. J. Syst. Evol. Microbiol.">
        <title>The Global Catalogue of Microorganisms (GCM) 10K type strain sequencing project: providing services to taxonomists for standard genome sequencing and annotation.</title>
        <authorList>
            <consortium name="The Broad Institute Genomics Platform"/>
            <consortium name="The Broad Institute Genome Sequencing Center for Infectious Disease"/>
            <person name="Wu L."/>
            <person name="Ma J."/>
        </authorList>
    </citation>
    <scope>NUCLEOTIDE SEQUENCE [LARGE SCALE GENOMIC DNA]</scope>
    <source>
        <strain evidence="3">JCM 31486</strain>
    </source>
</reference>
<dbReference type="EMBL" id="JBHTIS010000448">
    <property type="protein sequence ID" value="MFD1045900.1"/>
    <property type="molecule type" value="Genomic_DNA"/>
</dbReference>
<name>A0ABW3M5B1_9PSEU</name>
<keyword evidence="3" id="KW-1185">Reference proteome</keyword>
<evidence type="ECO:0008006" key="4">
    <source>
        <dbReference type="Google" id="ProtNLM"/>
    </source>
</evidence>
<feature type="compositionally biased region" description="Polar residues" evidence="1">
    <location>
        <begin position="250"/>
        <end position="260"/>
    </location>
</feature>
<accession>A0ABW3M5B1</accession>
<gene>
    <name evidence="2" type="ORF">ACFQ1S_10145</name>
</gene>
<protein>
    <recommendedName>
        <fullName evidence="4">WXG100 family type VII secretion target</fullName>
    </recommendedName>
</protein>
<feature type="region of interest" description="Disordered" evidence="1">
    <location>
        <begin position="232"/>
        <end position="380"/>
    </location>
</feature>
<sequence>MADALATLAPPPDNQMDMAVEWGNQLGFQTVQELVTLIRKLIGDLPTIQHLLDIWNQTVVTDLVSAKTELDMAGKDVGFDWTGPAAEAYKQYVTDITKSTDQFITISAGLDQTSGGFAKGMLDIWNAIVEEYKAVNDAFLDVISIILSAQGAIAKTISNGVGGLLGGGAGGGGGGGGAAGVALKAALLALGVLGDVEEAFSKLVQAFKDFLDKVIKNNQDIHAALTGMQSSARRLVVPTPSQKEGEQKYWTPTDQNSGENRGNDKNDNNGGSNNGGDKGGDGDSDSGGSGDGGSGSGGGSGGGSGDGGSGSGGGGGGGSSGSGSGGSGGSGDGGSSSGGGSNGGGSGDSGDSGGSGSGSGDSGSGGSGSGDKGGEGKGDD</sequence>
<evidence type="ECO:0000313" key="2">
    <source>
        <dbReference type="EMBL" id="MFD1045900.1"/>
    </source>
</evidence>
<feature type="compositionally biased region" description="Gly residues" evidence="1">
    <location>
        <begin position="285"/>
        <end position="371"/>
    </location>
</feature>